<evidence type="ECO:0000256" key="1">
    <source>
        <dbReference type="ARBA" id="ARBA00006484"/>
    </source>
</evidence>
<accession>A0A5M3M6W8</accession>
<dbReference type="KEGG" id="cput:CONPUDRAFT_159581"/>
<dbReference type="OrthoDB" id="10253736at2759"/>
<dbReference type="Pfam" id="PF00106">
    <property type="entry name" value="adh_short"/>
    <property type="match status" value="1"/>
</dbReference>
<sequence length="273" mass="29410">MDLGLNDVHVLITGASGGIGLETTRLYLSLGARVTAHYNRNPKPLHDLCTHHETTLRCIQANLTNEDDVTRLFDQASDNAHVPVSVLVVNHGVWPEEDVPLADMSLQQWNNTIGVNLTASFLVCRGYLRALRKAGESEKAKASIVLVGSTSGKYGEPGHADYAVTKSGMMYGLTNSLENEIVRIAPKGRVNAVAPGWVKTAMTEETFKDPMLLYPDLATTPLRKVATAMDVANQIVILSSHAVSGHVSGQVVFVDGGQEGTLLNMPEDLPSDL</sequence>
<protein>
    <submittedName>
        <fullName evidence="3">NAD(P)-binding protein</fullName>
    </submittedName>
</protein>
<dbReference type="PANTHER" id="PTHR24321:SF8">
    <property type="entry name" value="ESTRADIOL 17-BETA-DEHYDROGENASE 8-RELATED"/>
    <property type="match status" value="1"/>
</dbReference>
<dbReference type="PANTHER" id="PTHR24321">
    <property type="entry name" value="DEHYDROGENASES, SHORT CHAIN"/>
    <property type="match status" value="1"/>
</dbReference>
<keyword evidence="4" id="KW-1185">Reference proteome</keyword>
<evidence type="ECO:0000313" key="4">
    <source>
        <dbReference type="Proteomes" id="UP000053558"/>
    </source>
</evidence>
<evidence type="ECO:0000256" key="2">
    <source>
        <dbReference type="ARBA" id="ARBA00023002"/>
    </source>
</evidence>
<dbReference type="Gene3D" id="3.40.50.720">
    <property type="entry name" value="NAD(P)-binding Rossmann-like Domain"/>
    <property type="match status" value="1"/>
</dbReference>
<dbReference type="CDD" id="cd05233">
    <property type="entry name" value="SDR_c"/>
    <property type="match status" value="1"/>
</dbReference>
<evidence type="ECO:0000313" key="3">
    <source>
        <dbReference type="EMBL" id="EIW74803.1"/>
    </source>
</evidence>
<dbReference type="AlphaFoldDB" id="A0A5M3M6W8"/>
<dbReference type="Proteomes" id="UP000053558">
    <property type="component" value="Unassembled WGS sequence"/>
</dbReference>
<dbReference type="GO" id="GO:0016491">
    <property type="term" value="F:oxidoreductase activity"/>
    <property type="evidence" value="ECO:0007669"/>
    <property type="project" value="UniProtKB-KW"/>
</dbReference>
<proteinExistence type="inferred from homology"/>
<dbReference type="EMBL" id="JH711590">
    <property type="protein sequence ID" value="EIW74803.1"/>
    <property type="molecule type" value="Genomic_DNA"/>
</dbReference>
<reference evidence="4" key="1">
    <citation type="journal article" date="2012" name="Science">
        <title>The Paleozoic origin of enzymatic lignin decomposition reconstructed from 31 fungal genomes.</title>
        <authorList>
            <person name="Floudas D."/>
            <person name="Binder M."/>
            <person name="Riley R."/>
            <person name="Barry K."/>
            <person name="Blanchette R.A."/>
            <person name="Henrissat B."/>
            <person name="Martinez A.T."/>
            <person name="Otillar R."/>
            <person name="Spatafora J.W."/>
            <person name="Yadav J.S."/>
            <person name="Aerts A."/>
            <person name="Benoit I."/>
            <person name="Boyd A."/>
            <person name="Carlson A."/>
            <person name="Copeland A."/>
            <person name="Coutinho P.M."/>
            <person name="de Vries R.P."/>
            <person name="Ferreira P."/>
            <person name="Findley K."/>
            <person name="Foster B."/>
            <person name="Gaskell J."/>
            <person name="Glotzer D."/>
            <person name="Gorecki P."/>
            <person name="Heitman J."/>
            <person name="Hesse C."/>
            <person name="Hori C."/>
            <person name="Igarashi K."/>
            <person name="Jurgens J.A."/>
            <person name="Kallen N."/>
            <person name="Kersten P."/>
            <person name="Kohler A."/>
            <person name="Kuees U."/>
            <person name="Kumar T.K.A."/>
            <person name="Kuo A."/>
            <person name="LaButti K."/>
            <person name="Larrondo L.F."/>
            <person name="Lindquist E."/>
            <person name="Ling A."/>
            <person name="Lombard V."/>
            <person name="Lucas S."/>
            <person name="Lundell T."/>
            <person name="Martin R."/>
            <person name="McLaughlin D.J."/>
            <person name="Morgenstern I."/>
            <person name="Morin E."/>
            <person name="Murat C."/>
            <person name="Nagy L.G."/>
            <person name="Nolan M."/>
            <person name="Ohm R.A."/>
            <person name="Patyshakuliyeva A."/>
            <person name="Rokas A."/>
            <person name="Ruiz-Duenas F.J."/>
            <person name="Sabat G."/>
            <person name="Salamov A."/>
            <person name="Samejima M."/>
            <person name="Schmutz J."/>
            <person name="Slot J.C."/>
            <person name="St John F."/>
            <person name="Stenlid J."/>
            <person name="Sun H."/>
            <person name="Sun S."/>
            <person name="Syed K."/>
            <person name="Tsang A."/>
            <person name="Wiebenga A."/>
            <person name="Young D."/>
            <person name="Pisabarro A."/>
            <person name="Eastwood D.C."/>
            <person name="Martin F."/>
            <person name="Cullen D."/>
            <person name="Grigoriev I.V."/>
            <person name="Hibbett D.S."/>
        </authorList>
    </citation>
    <scope>NUCLEOTIDE SEQUENCE [LARGE SCALE GENOMIC DNA]</scope>
    <source>
        <strain evidence="4">RWD-64-598 SS2</strain>
    </source>
</reference>
<dbReference type="SUPFAM" id="SSF51735">
    <property type="entry name" value="NAD(P)-binding Rossmann-fold domains"/>
    <property type="match status" value="1"/>
</dbReference>
<dbReference type="GeneID" id="19204127"/>
<dbReference type="OMA" id="DEPIWEM"/>
<dbReference type="InterPro" id="IPR036291">
    <property type="entry name" value="NAD(P)-bd_dom_sf"/>
</dbReference>
<keyword evidence="2" id="KW-0560">Oxidoreductase</keyword>
<gene>
    <name evidence="3" type="ORF">CONPUDRAFT_159581</name>
</gene>
<dbReference type="InterPro" id="IPR002347">
    <property type="entry name" value="SDR_fam"/>
</dbReference>
<dbReference type="RefSeq" id="XP_007774880.1">
    <property type="nucleotide sequence ID" value="XM_007776690.1"/>
</dbReference>
<dbReference type="PRINTS" id="PR00081">
    <property type="entry name" value="GDHRDH"/>
</dbReference>
<organism evidence="3 4">
    <name type="scientific">Coniophora puteana (strain RWD-64-598)</name>
    <name type="common">Brown rot fungus</name>
    <dbReference type="NCBI Taxonomy" id="741705"/>
    <lineage>
        <taxon>Eukaryota</taxon>
        <taxon>Fungi</taxon>
        <taxon>Dikarya</taxon>
        <taxon>Basidiomycota</taxon>
        <taxon>Agaricomycotina</taxon>
        <taxon>Agaricomycetes</taxon>
        <taxon>Agaricomycetidae</taxon>
        <taxon>Boletales</taxon>
        <taxon>Coniophorineae</taxon>
        <taxon>Coniophoraceae</taxon>
        <taxon>Coniophora</taxon>
    </lineage>
</organism>
<comment type="similarity">
    <text evidence="1">Belongs to the short-chain dehydrogenases/reductases (SDR) family.</text>
</comment>
<comment type="caution">
    <text evidence="3">The sequence shown here is derived from an EMBL/GenBank/DDBJ whole genome shotgun (WGS) entry which is preliminary data.</text>
</comment>
<name>A0A5M3M6W8_CONPW</name>